<feature type="chain" id="PRO_5017046116" evidence="7">
    <location>
        <begin position="20"/>
        <end position="776"/>
    </location>
</feature>
<dbReference type="RefSeq" id="WP_114067234.1">
    <property type="nucleotide sequence ID" value="NZ_CP030850.1"/>
</dbReference>
<evidence type="ECO:0000256" key="4">
    <source>
        <dbReference type="ARBA" id="ARBA00022982"/>
    </source>
</evidence>
<evidence type="ECO:0000256" key="5">
    <source>
        <dbReference type="ARBA" id="ARBA00023004"/>
    </source>
</evidence>
<dbReference type="Gene3D" id="1.10.760.10">
    <property type="entry name" value="Cytochrome c-like domain"/>
    <property type="match status" value="1"/>
</dbReference>
<evidence type="ECO:0000256" key="2">
    <source>
        <dbReference type="ARBA" id="ARBA00022617"/>
    </source>
</evidence>
<keyword evidence="3 6" id="KW-0479">Metal-binding</keyword>
<sequence>MTIRLRNLALLAATVVVFAAGFPSGKEDIQRPLDVWAIRSVLDKKPRMLTLALDKECYAAYDLAKGKLYKVWKGGITLEGAAYTNKKDIQPGSWGTAYLWDSLSASPWHVSIRGKDEPARVLYKGYAFKNQQIYLHFALLLPSKDTVLVTERPEFVRNTAGKPGLERMFTTSNVPEGVAVSVQTSEGIRALHSNNTTYLSAYFEPLPEQFPPQPVAKAVHPGRALMDKSDCFVCHKVDENEVGPAFQRVAQRYPNNQKSVDLLVNKIREGGTGVWGTGVMNSHALLTENELTAMVSYIFTLKPKEVVIQKPVNQPKKEPAVQRTNSPGFGAPLDKVHPSYDLQTLHTKNFKPRVGALAFKPDGRLLVTTWDEVGGVYVLDNVATGDTNKITVKRIASGLAEPLGIEVVNGEIYVLQKHELTKLIDTDGDEIIDEYRVVCNSWGATADFHEFAFGLVYKEGYFYVTLSMAMRLKPDEKQLPDRGRTIKIAPDGSFESVNYGLRTPNGIGLGVDNELFVTDNQGQWLPGNKFIHVKKGEYHGMAWGWLSDEPAPRMVPPAIWLPEDEIGNSPSEPVLIKDGPYKGQMFHGDVTHGGIQRDFLEKINGEYQGAVFRFSQGFEAGVNRLRLGPDGALYVGEVGMAGGGWSWKDRVRGLQKIKYNGKSTFEMLAVRAKPQGFEIEFTEPLKEGQKLRPADFLIHQWWYLPTKNYGGPKMDLTTMTVQKMSISEDRTRVFLEIPNLKKEHVVYFRLPDALKSSRGQSLWSSEAWYTLNNIPN</sequence>
<dbReference type="AlphaFoldDB" id="A0A344TII0"/>
<dbReference type="Gene3D" id="2.120.10.30">
    <property type="entry name" value="TolB, C-terminal domain"/>
    <property type="match status" value="1"/>
</dbReference>
<feature type="binding site" description="covalent" evidence="6">
    <location>
        <position position="235"/>
    </location>
    <ligand>
        <name>heme c</name>
        <dbReference type="ChEBI" id="CHEBI:61717"/>
    </ligand>
</feature>
<dbReference type="PROSITE" id="PS51007">
    <property type="entry name" value="CYTC"/>
    <property type="match status" value="1"/>
</dbReference>
<dbReference type="SUPFAM" id="SSF46626">
    <property type="entry name" value="Cytochrome c"/>
    <property type="match status" value="1"/>
</dbReference>
<name>A0A344TII0_9BACT</name>
<evidence type="ECO:0000313" key="10">
    <source>
        <dbReference type="Proteomes" id="UP000251993"/>
    </source>
</evidence>
<dbReference type="GO" id="GO:0020037">
    <property type="term" value="F:heme binding"/>
    <property type="evidence" value="ECO:0007669"/>
    <property type="project" value="InterPro"/>
</dbReference>
<evidence type="ECO:0000256" key="1">
    <source>
        <dbReference type="ARBA" id="ARBA00022448"/>
    </source>
</evidence>
<protein>
    <submittedName>
        <fullName evidence="9">Cytochrome C</fullName>
    </submittedName>
</protein>
<keyword evidence="10" id="KW-1185">Reference proteome</keyword>
<organism evidence="9 10">
    <name type="scientific">Runella rosea</name>
    <dbReference type="NCBI Taxonomy" id="2259595"/>
    <lineage>
        <taxon>Bacteria</taxon>
        <taxon>Pseudomonadati</taxon>
        <taxon>Bacteroidota</taxon>
        <taxon>Cytophagia</taxon>
        <taxon>Cytophagales</taxon>
        <taxon>Spirosomataceae</taxon>
        <taxon>Runella</taxon>
    </lineage>
</organism>
<proteinExistence type="predicted"/>
<evidence type="ECO:0000256" key="7">
    <source>
        <dbReference type="SAM" id="SignalP"/>
    </source>
</evidence>
<feature type="signal peptide" evidence="7">
    <location>
        <begin position="1"/>
        <end position="19"/>
    </location>
</feature>
<dbReference type="OrthoDB" id="9814063at2"/>
<feature type="domain" description="Cytochrome c" evidence="8">
    <location>
        <begin position="217"/>
        <end position="302"/>
    </location>
</feature>
<dbReference type="InterPro" id="IPR009056">
    <property type="entry name" value="Cyt_c-like_dom"/>
</dbReference>
<dbReference type="Proteomes" id="UP000251993">
    <property type="component" value="Chromosome"/>
</dbReference>
<dbReference type="PRINTS" id="PR00606">
    <property type="entry name" value="CYTCHROMECID"/>
</dbReference>
<feature type="binding site" description="covalent" evidence="6">
    <location>
        <position position="231"/>
    </location>
    <ligand>
        <name>heme c</name>
        <dbReference type="ChEBI" id="CHEBI:61717"/>
    </ligand>
</feature>
<dbReference type="InterPro" id="IPR011042">
    <property type="entry name" value="6-blade_b-propeller_TolB-like"/>
</dbReference>
<dbReference type="Pfam" id="PF00034">
    <property type="entry name" value="Cytochrom_C"/>
    <property type="match status" value="1"/>
</dbReference>
<dbReference type="InterPro" id="IPR036909">
    <property type="entry name" value="Cyt_c-like_dom_sf"/>
</dbReference>
<dbReference type="GO" id="GO:0005506">
    <property type="term" value="F:iron ion binding"/>
    <property type="evidence" value="ECO:0007669"/>
    <property type="project" value="InterPro"/>
</dbReference>
<gene>
    <name evidence="9" type="ORF">DR864_12155</name>
</gene>
<dbReference type="GO" id="GO:0009055">
    <property type="term" value="F:electron transfer activity"/>
    <property type="evidence" value="ECO:0007669"/>
    <property type="project" value="InterPro"/>
</dbReference>
<keyword evidence="1" id="KW-0813">Transport</keyword>
<keyword evidence="7" id="KW-0732">Signal</keyword>
<keyword evidence="4" id="KW-0249">Electron transport</keyword>
<dbReference type="PANTHER" id="PTHR33546:SF1">
    <property type="entry name" value="LARGE, MULTIFUNCTIONAL SECRETED PROTEIN"/>
    <property type="match status" value="1"/>
</dbReference>
<accession>A0A344TII0</accession>
<keyword evidence="2 6" id="KW-0349">Heme</keyword>
<evidence type="ECO:0000259" key="8">
    <source>
        <dbReference type="PROSITE" id="PS51007"/>
    </source>
</evidence>
<dbReference type="EMBL" id="CP030850">
    <property type="protein sequence ID" value="AXE18451.1"/>
    <property type="molecule type" value="Genomic_DNA"/>
</dbReference>
<keyword evidence="5 6" id="KW-0408">Iron</keyword>
<evidence type="ECO:0000256" key="3">
    <source>
        <dbReference type="ARBA" id="ARBA00022723"/>
    </source>
</evidence>
<dbReference type="SUPFAM" id="SSF63825">
    <property type="entry name" value="YWTD domain"/>
    <property type="match status" value="1"/>
</dbReference>
<dbReference type="PANTHER" id="PTHR33546">
    <property type="entry name" value="LARGE, MULTIFUNCTIONAL SECRETED PROTEIN-RELATED"/>
    <property type="match status" value="1"/>
</dbReference>
<dbReference type="KEGG" id="run:DR864_12155"/>
<dbReference type="InterPro" id="IPR002324">
    <property type="entry name" value="Cyt_c_ID"/>
</dbReference>
<feature type="binding site" description="covalent" evidence="6">
    <location>
        <position position="280"/>
    </location>
    <ligand>
        <name>heme c</name>
        <dbReference type="ChEBI" id="CHEBI:61717"/>
    </ligand>
</feature>
<reference evidence="9 10" key="1">
    <citation type="submission" date="2018-07" db="EMBL/GenBank/DDBJ databases">
        <title>Genome sequencing of Runella.</title>
        <authorList>
            <person name="Baek M.-G."/>
            <person name="Yi H."/>
        </authorList>
    </citation>
    <scope>NUCLEOTIDE SEQUENCE [LARGE SCALE GENOMIC DNA]</scope>
    <source>
        <strain evidence="9 10">HYN0085</strain>
    </source>
</reference>
<evidence type="ECO:0000313" key="9">
    <source>
        <dbReference type="EMBL" id="AXE18451.1"/>
    </source>
</evidence>
<comment type="PTM">
    <text evidence="6">Binds 1 heme c group covalently per subunit.</text>
</comment>
<evidence type="ECO:0000256" key="6">
    <source>
        <dbReference type="PIRSR" id="PIRSR602324-1"/>
    </source>
</evidence>